<organism evidence="3 4">
    <name type="scientific">Arcticibacterium luteifluviistationis</name>
    <dbReference type="NCBI Taxonomy" id="1784714"/>
    <lineage>
        <taxon>Bacteria</taxon>
        <taxon>Pseudomonadati</taxon>
        <taxon>Bacteroidota</taxon>
        <taxon>Cytophagia</taxon>
        <taxon>Cytophagales</taxon>
        <taxon>Leadbetterellaceae</taxon>
        <taxon>Arcticibacterium</taxon>
    </lineage>
</organism>
<evidence type="ECO:0000313" key="3">
    <source>
        <dbReference type="EMBL" id="AWV98804.1"/>
    </source>
</evidence>
<dbReference type="OrthoDB" id="104711at2"/>
<evidence type="ECO:0000259" key="2">
    <source>
        <dbReference type="Pfam" id="PF00487"/>
    </source>
</evidence>
<evidence type="ECO:0000313" key="4">
    <source>
        <dbReference type="Proteomes" id="UP000249873"/>
    </source>
</evidence>
<feature type="transmembrane region" description="Helical" evidence="1">
    <location>
        <begin position="162"/>
        <end position="180"/>
    </location>
</feature>
<dbReference type="CDD" id="cd03506">
    <property type="entry name" value="Delta6-FADS-like"/>
    <property type="match status" value="1"/>
</dbReference>
<evidence type="ECO:0000256" key="1">
    <source>
        <dbReference type="SAM" id="Phobius"/>
    </source>
</evidence>
<dbReference type="PIRSF" id="PIRSF015921">
    <property type="entry name" value="FA_sphinglp_des"/>
    <property type="match status" value="1"/>
</dbReference>
<dbReference type="PANTHER" id="PTHR19353:SF19">
    <property type="entry name" value="DELTA(5) FATTY ACID DESATURASE C-RELATED"/>
    <property type="match status" value="1"/>
</dbReference>
<keyword evidence="1" id="KW-0472">Membrane</keyword>
<dbReference type="GO" id="GO:0016717">
    <property type="term" value="F:oxidoreductase activity, acting on paired donors, with oxidation of a pair of donors resulting in the reduction of molecular oxygen to two molecules of water"/>
    <property type="evidence" value="ECO:0007669"/>
    <property type="project" value="TreeGrafter"/>
</dbReference>
<feature type="transmembrane region" description="Helical" evidence="1">
    <location>
        <begin position="71"/>
        <end position="90"/>
    </location>
</feature>
<protein>
    <submittedName>
        <fullName evidence="3">Acyl-CoA desaturase</fullName>
    </submittedName>
</protein>
<dbReference type="AlphaFoldDB" id="A0A2Z4GCD4"/>
<dbReference type="InterPro" id="IPR012171">
    <property type="entry name" value="Fatty_acid_desaturase"/>
</dbReference>
<feature type="transmembrane region" description="Helical" evidence="1">
    <location>
        <begin position="41"/>
        <end position="59"/>
    </location>
</feature>
<reference evidence="3 4" key="1">
    <citation type="submission" date="2018-05" db="EMBL/GenBank/DDBJ databases">
        <title>Complete genome sequence of Arcticibacterium luteifluviistationis SM1504T, a cytophagaceae bacterium isolated from Arctic surface seawater.</title>
        <authorList>
            <person name="Li Y."/>
            <person name="Qin Q.-L."/>
        </authorList>
    </citation>
    <scope>NUCLEOTIDE SEQUENCE [LARGE SCALE GENOMIC DNA]</scope>
    <source>
        <strain evidence="3 4">SM1504</strain>
    </source>
</reference>
<dbReference type="GO" id="GO:0016020">
    <property type="term" value="C:membrane"/>
    <property type="evidence" value="ECO:0007669"/>
    <property type="project" value="TreeGrafter"/>
</dbReference>
<accession>A0A2Z4GCD4</accession>
<name>A0A2Z4GCD4_9BACT</name>
<dbReference type="PANTHER" id="PTHR19353">
    <property type="entry name" value="FATTY ACID DESATURASE 2"/>
    <property type="match status" value="1"/>
</dbReference>
<feature type="transmembrane region" description="Helical" evidence="1">
    <location>
        <begin position="102"/>
        <end position="119"/>
    </location>
</feature>
<dbReference type="Pfam" id="PF00487">
    <property type="entry name" value="FA_desaturase"/>
    <property type="match status" value="1"/>
</dbReference>
<gene>
    <name evidence="3" type="ORF">DJ013_11725</name>
</gene>
<keyword evidence="1" id="KW-0812">Transmembrane</keyword>
<feature type="transmembrane region" description="Helical" evidence="1">
    <location>
        <begin position="215"/>
        <end position="234"/>
    </location>
</feature>
<dbReference type="EMBL" id="CP029480">
    <property type="protein sequence ID" value="AWV98804.1"/>
    <property type="molecule type" value="Genomic_DNA"/>
</dbReference>
<dbReference type="GO" id="GO:0008610">
    <property type="term" value="P:lipid biosynthetic process"/>
    <property type="evidence" value="ECO:0007669"/>
    <property type="project" value="UniProtKB-ARBA"/>
</dbReference>
<sequence>MRGEGVKFNIRSKPEFFREVVKRVNSHFKTNNISKQGNASMVFKTIFMCGLYFIPYGFILSGLVTSVAGNIGLWALMGFGMSGIGLSVMHDANHGSYSKNKNVNSFVGLIINFVGGYHINWKIQHNVLHHTFTNIQGYDDDISKNNSLRLSPHQKHLAFHKFQIFYAPFLYSLLSLYWFLGKDIEQTIKYGKENLVQEQGISILRASIEIFFAKTLYLIIFIVLPIALSSILWWQTLLGFLLMHAICGQVLALIFQCAHVLEETDFFIPDDSGNLENSFAIHQMRTTANFANGSTFFSWFIGGLNYQIEHHLFPNICHVHYKDISKIVKATALEYDVPYNHHKTFYGALKSHFTVLNKLGVGAV</sequence>
<dbReference type="InterPro" id="IPR005804">
    <property type="entry name" value="FA_desaturase_dom"/>
</dbReference>
<dbReference type="Proteomes" id="UP000249873">
    <property type="component" value="Chromosome"/>
</dbReference>
<dbReference type="KEGG" id="als:DJ013_11725"/>
<proteinExistence type="predicted"/>
<dbReference type="RefSeq" id="WP_111371997.1">
    <property type="nucleotide sequence ID" value="NZ_CP029480.1"/>
</dbReference>
<keyword evidence="1" id="KW-1133">Transmembrane helix</keyword>
<keyword evidence="4" id="KW-1185">Reference proteome</keyword>
<feature type="domain" description="Fatty acid desaturase" evidence="2">
    <location>
        <begin position="73"/>
        <end position="342"/>
    </location>
</feature>